<reference evidence="2" key="1">
    <citation type="journal article" date="2014" name="Int. J. Syst. Evol. Microbiol.">
        <title>Complete genome sequence of Corynebacterium casei LMG S-19264T (=DSM 44701T), isolated from a smear-ripened cheese.</title>
        <authorList>
            <consortium name="US DOE Joint Genome Institute (JGI-PGF)"/>
            <person name="Walter F."/>
            <person name="Albersmeier A."/>
            <person name="Kalinowski J."/>
            <person name="Ruckert C."/>
        </authorList>
    </citation>
    <scope>NUCLEOTIDE SEQUENCE</scope>
    <source>
        <strain evidence="2">CGMCC 1.6333</strain>
    </source>
</reference>
<sequence length="205" mass="23513">MKNNQILALIENYIYQRFNTDTTGHDYYHMRRVAKMANYLAIQEQIDPFLCEIAGWVHDIGDDKLTTNPKLAIADLSDFLSTKCLIHKEQIKLIVEAIDTVSFRKGKSPTTDIGAVVQDADRLDAIGAIGIARAFAYGGSENQPLFSEDKQLQQISTIQHFSDKLLHLKDRLNTATGKKIAIDRHLYMEQFLETFKCEWYFNSRH</sequence>
<dbReference type="InterPro" id="IPR006674">
    <property type="entry name" value="HD_domain"/>
</dbReference>
<dbReference type="EMBL" id="BMLG01000001">
    <property type="protein sequence ID" value="GGM23244.1"/>
    <property type="molecule type" value="Genomic_DNA"/>
</dbReference>
<dbReference type="SMART" id="SM00471">
    <property type="entry name" value="HDc"/>
    <property type="match status" value="1"/>
</dbReference>
<accession>A0A917TJN1</accession>
<feature type="domain" description="HD" evidence="1">
    <location>
        <begin position="26"/>
        <end position="126"/>
    </location>
</feature>
<dbReference type="SUPFAM" id="SSF109604">
    <property type="entry name" value="HD-domain/PDEase-like"/>
    <property type="match status" value="1"/>
</dbReference>
<comment type="caution">
    <text evidence="2">The sequence shown here is derived from an EMBL/GenBank/DDBJ whole genome shotgun (WGS) entry which is preliminary data.</text>
</comment>
<protein>
    <submittedName>
        <fullName evidence="2">Phosphohydrolase</fullName>
    </submittedName>
</protein>
<keyword evidence="3" id="KW-1185">Reference proteome</keyword>
<reference evidence="2" key="2">
    <citation type="submission" date="2020-09" db="EMBL/GenBank/DDBJ databases">
        <authorList>
            <person name="Sun Q."/>
            <person name="Zhou Y."/>
        </authorList>
    </citation>
    <scope>NUCLEOTIDE SEQUENCE</scope>
    <source>
        <strain evidence="2">CGMCC 1.6333</strain>
    </source>
</reference>
<dbReference type="PANTHER" id="PTHR33594">
    <property type="entry name" value="SUPERFAMILY HYDROLASE, PUTATIVE (AFU_ORTHOLOGUE AFUA_1G03035)-RELATED"/>
    <property type="match status" value="1"/>
</dbReference>
<dbReference type="Pfam" id="PF01966">
    <property type="entry name" value="HD"/>
    <property type="match status" value="1"/>
</dbReference>
<evidence type="ECO:0000259" key="1">
    <source>
        <dbReference type="PROSITE" id="PS51831"/>
    </source>
</evidence>
<dbReference type="PANTHER" id="PTHR33594:SF1">
    <property type="entry name" value="HD_PDEASE DOMAIN-CONTAINING PROTEIN"/>
    <property type="match status" value="1"/>
</dbReference>
<dbReference type="CDD" id="cd00077">
    <property type="entry name" value="HDc"/>
    <property type="match status" value="1"/>
</dbReference>
<dbReference type="Gene3D" id="1.10.472.50">
    <property type="entry name" value="HD-domain/PDEase-like"/>
    <property type="match status" value="1"/>
</dbReference>
<dbReference type="Gene3D" id="1.20.58.1910">
    <property type="match status" value="1"/>
</dbReference>
<dbReference type="PROSITE" id="PS51831">
    <property type="entry name" value="HD"/>
    <property type="match status" value="1"/>
</dbReference>
<dbReference type="AlphaFoldDB" id="A0A917TJN1"/>
<evidence type="ECO:0000313" key="2">
    <source>
        <dbReference type="EMBL" id="GGM23244.1"/>
    </source>
</evidence>
<name>A0A917TJN1_9BACI</name>
<evidence type="ECO:0000313" key="3">
    <source>
        <dbReference type="Proteomes" id="UP000618460"/>
    </source>
</evidence>
<dbReference type="InterPro" id="IPR003607">
    <property type="entry name" value="HD/PDEase_dom"/>
</dbReference>
<proteinExistence type="predicted"/>
<dbReference type="Proteomes" id="UP000618460">
    <property type="component" value="Unassembled WGS sequence"/>
</dbReference>
<gene>
    <name evidence="2" type="ORF">GCM10011351_06330</name>
</gene>
<dbReference type="RefSeq" id="WP_117152222.1">
    <property type="nucleotide sequence ID" value="NZ_BMLG01000001.1"/>
</dbReference>
<dbReference type="OrthoDB" id="9797344at2"/>
<organism evidence="2 3">
    <name type="scientific">Paraliobacillus quinghaiensis</name>
    <dbReference type="NCBI Taxonomy" id="470815"/>
    <lineage>
        <taxon>Bacteria</taxon>
        <taxon>Bacillati</taxon>
        <taxon>Bacillota</taxon>
        <taxon>Bacilli</taxon>
        <taxon>Bacillales</taxon>
        <taxon>Bacillaceae</taxon>
        <taxon>Paraliobacillus</taxon>
    </lineage>
</organism>